<dbReference type="EMBL" id="BARS01036660">
    <property type="protein sequence ID" value="GAG17490.1"/>
    <property type="molecule type" value="Genomic_DNA"/>
</dbReference>
<evidence type="ECO:0000259" key="2">
    <source>
        <dbReference type="Pfam" id="PF13458"/>
    </source>
</evidence>
<feature type="domain" description="Leucine-binding protein" evidence="2">
    <location>
        <begin position="137"/>
        <end position="254"/>
    </location>
</feature>
<feature type="non-terminal residue" evidence="3">
    <location>
        <position position="1"/>
    </location>
</feature>
<dbReference type="Gene3D" id="3.40.50.2300">
    <property type="match status" value="1"/>
</dbReference>
<evidence type="ECO:0000256" key="1">
    <source>
        <dbReference type="ARBA" id="ARBA00022729"/>
    </source>
</evidence>
<protein>
    <recommendedName>
        <fullName evidence="2">Leucine-binding protein domain-containing protein</fullName>
    </recommendedName>
</protein>
<gene>
    <name evidence="3" type="ORF">S01H1_56318</name>
</gene>
<dbReference type="Pfam" id="PF13458">
    <property type="entry name" value="Peripla_BP_6"/>
    <property type="match status" value="1"/>
</dbReference>
<proteinExistence type="predicted"/>
<feature type="non-terminal residue" evidence="3">
    <location>
        <position position="257"/>
    </location>
</feature>
<organism evidence="3">
    <name type="scientific">marine sediment metagenome</name>
    <dbReference type="NCBI Taxonomy" id="412755"/>
    <lineage>
        <taxon>unclassified sequences</taxon>
        <taxon>metagenomes</taxon>
        <taxon>ecological metagenomes</taxon>
    </lineage>
</organism>
<dbReference type="PANTHER" id="PTHR47235:SF1">
    <property type="entry name" value="BLR6548 PROTEIN"/>
    <property type="match status" value="1"/>
</dbReference>
<evidence type="ECO:0000313" key="3">
    <source>
        <dbReference type="EMBL" id="GAG17490.1"/>
    </source>
</evidence>
<dbReference type="InterPro" id="IPR028082">
    <property type="entry name" value="Peripla_BP_I"/>
</dbReference>
<name>X0VGV2_9ZZZZ</name>
<accession>X0VGV2</accession>
<keyword evidence="1" id="KW-0732">Signal</keyword>
<comment type="caution">
    <text evidence="3">The sequence shown here is derived from an EMBL/GenBank/DDBJ whole genome shotgun (WGS) entry which is preliminary data.</text>
</comment>
<reference evidence="3" key="1">
    <citation type="journal article" date="2014" name="Front. Microbiol.">
        <title>High frequency of phylogenetically diverse reductive dehalogenase-homologous genes in deep subseafloor sedimentary metagenomes.</title>
        <authorList>
            <person name="Kawai M."/>
            <person name="Futagami T."/>
            <person name="Toyoda A."/>
            <person name="Takaki Y."/>
            <person name="Nishi S."/>
            <person name="Hori S."/>
            <person name="Arai W."/>
            <person name="Tsubouchi T."/>
            <person name="Morono Y."/>
            <person name="Uchiyama I."/>
            <person name="Ito T."/>
            <person name="Fujiyama A."/>
            <person name="Inagaki F."/>
            <person name="Takami H."/>
        </authorList>
    </citation>
    <scope>NUCLEOTIDE SEQUENCE</scope>
    <source>
        <strain evidence="3">Expedition CK06-06</strain>
    </source>
</reference>
<dbReference type="InterPro" id="IPR028081">
    <property type="entry name" value="Leu-bd"/>
</dbReference>
<sequence>RYFRGRPEISNLATLDNGQGVIALGSRVSAASIVNDEPLRAAANGMLDCPQAGKWAIAVWAGDDGTDTEQAFATCGEEAVTVAYSIDPDTQLWFRWFAGRPEISNLTALNNMQGIIALGVGTPTPAGQVNGITDTEIILGAHTPLSGAFGAVYARIPQTVEAYFNYINDTQGGVCGRKIVYKVEDNQGDPAKGMEAVRKLVEQDKVFAIVGSLGDSPHAAVWEYLNENEVPDILVSAGAHMFGADPQGHPWTVQMMP</sequence>
<dbReference type="SUPFAM" id="SSF53822">
    <property type="entry name" value="Periplasmic binding protein-like I"/>
    <property type="match status" value="1"/>
</dbReference>
<dbReference type="AlphaFoldDB" id="X0VGV2"/>
<dbReference type="PANTHER" id="PTHR47235">
    <property type="entry name" value="BLR6548 PROTEIN"/>
    <property type="match status" value="1"/>
</dbReference>